<evidence type="ECO:0000256" key="3">
    <source>
        <dbReference type="ARBA" id="ARBA00022475"/>
    </source>
</evidence>
<evidence type="ECO:0000256" key="7">
    <source>
        <dbReference type="RuleBase" id="RU363032"/>
    </source>
</evidence>
<reference evidence="9" key="1">
    <citation type="submission" date="2021-04" db="EMBL/GenBank/DDBJ databases">
        <title>Sequencing of actinobacteria type strains.</title>
        <authorList>
            <person name="Nguyen G.-S."/>
            <person name="Wentzel A."/>
        </authorList>
    </citation>
    <scope>NUCLEOTIDE SEQUENCE</scope>
    <source>
        <strain evidence="9">DSM 42095</strain>
    </source>
</reference>
<dbReference type="AlphaFoldDB" id="A0A8T4IWB1"/>
<keyword evidence="6 7" id="KW-0472">Membrane</keyword>
<comment type="caution">
    <text evidence="9">The sequence shown here is derived from an EMBL/GenBank/DDBJ whole genome shotgun (WGS) entry which is preliminary data.</text>
</comment>
<dbReference type="InterPro" id="IPR050366">
    <property type="entry name" value="BP-dependent_transpt_permease"/>
</dbReference>
<dbReference type="InterPro" id="IPR035906">
    <property type="entry name" value="MetI-like_sf"/>
</dbReference>
<dbReference type="Gene3D" id="1.10.3720.10">
    <property type="entry name" value="MetI-like"/>
    <property type="match status" value="1"/>
</dbReference>
<feature type="transmembrane region" description="Helical" evidence="7">
    <location>
        <begin position="500"/>
        <end position="521"/>
    </location>
</feature>
<dbReference type="EMBL" id="JAGSMN010000220">
    <property type="protein sequence ID" value="MBR7673534.1"/>
    <property type="molecule type" value="Genomic_DNA"/>
</dbReference>
<gene>
    <name evidence="9" type="ORF">KDA82_10980</name>
</gene>
<protein>
    <submittedName>
        <fullName evidence="9">ABC transporter permease subunit</fullName>
    </submittedName>
</protein>
<feature type="transmembrane region" description="Helical" evidence="7">
    <location>
        <begin position="541"/>
        <end position="562"/>
    </location>
</feature>
<keyword evidence="5 7" id="KW-1133">Transmembrane helix</keyword>
<feature type="domain" description="ABC transmembrane type-1" evidence="8">
    <location>
        <begin position="95"/>
        <end position="294"/>
    </location>
</feature>
<accession>A0A8T4IWB1</accession>
<evidence type="ECO:0000256" key="1">
    <source>
        <dbReference type="ARBA" id="ARBA00004651"/>
    </source>
</evidence>
<feature type="transmembrane region" description="Helical" evidence="7">
    <location>
        <begin position="176"/>
        <end position="195"/>
    </location>
</feature>
<name>A0A8T4IWB1_9ACTN</name>
<evidence type="ECO:0000313" key="10">
    <source>
        <dbReference type="Proteomes" id="UP000675554"/>
    </source>
</evidence>
<comment type="similarity">
    <text evidence="7">Belongs to the binding-protein-dependent transport system permease family.</text>
</comment>
<dbReference type="GO" id="GO:0005886">
    <property type="term" value="C:plasma membrane"/>
    <property type="evidence" value="ECO:0007669"/>
    <property type="project" value="UniProtKB-SubCell"/>
</dbReference>
<evidence type="ECO:0000256" key="5">
    <source>
        <dbReference type="ARBA" id="ARBA00022989"/>
    </source>
</evidence>
<feature type="transmembrane region" description="Helical" evidence="7">
    <location>
        <begin position="324"/>
        <end position="345"/>
    </location>
</feature>
<sequence length="598" mass="60142">MWVAAGRLAAAVLVLLAVGLLPWLTRTDPARAILHARYADREPTPSALAAIRAQTGLDEGPARVLGRWLGGLVRGDFGTSWVSGLPVRPDVLSGLGVSLTLMGVSLAVAVLLAAALSLRTLLAGARGTGAVRARAGTLAAVLAALPEFLLAAVFAAVFAVRLGWFPPLGWDGPQTAVLPALAMGVPAGALLGRLLDDALPAAFAEPWVRTNVAFGVPPARIARHALRRVLPPLLPQFGFVVVGLTGGAVAVESLFAVPGLGRTALDAALAQDLPVLQASVLVLLALGVAVGALVGVARRTLIGPALHAAAIPALRRPRLPAGPLLWGATGVLGALLAVTVVVGLLRDPLAVDAAARLASPSAAHPLGTDSLGRDVLARLGHGAARTALTAVAVGAVTLLAGLAAGLLARWTEGLREVANALPPVVSGLIVAGLLGPGAWGAAVAVAVVAWAPLAAHTAGLYEEERAAAHLESAVALGAGRAHLLTRHVLPGVLPPVLRHALLRVPALALALASLGFLGLGAEPPAPEWGRMLSENMPYVERAPWAVLAPAAALAALGALSVLAGSLRLPRRRGGGGAVRADGAVASADGRPLAEGAVR</sequence>
<feature type="transmembrane region" description="Helical" evidence="7">
    <location>
        <begin position="233"/>
        <end position="255"/>
    </location>
</feature>
<evidence type="ECO:0000256" key="2">
    <source>
        <dbReference type="ARBA" id="ARBA00022448"/>
    </source>
</evidence>
<dbReference type="SUPFAM" id="SSF161098">
    <property type="entry name" value="MetI-like"/>
    <property type="match status" value="2"/>
</dbReference>
<evidence type="ECO:0000259" key="8">
    <source>
        <dbReference type="PROSITE" id="PS50928"/>
    </source>
</evidence>
<keyword evidence="2 7" id="KW-0813">Transport</keyword>
<dbReference type="PANTHER" id="PTHR43386">
    <property type="entry name" value="OLIGOPEPTIDE TRANSPORT SYSTEM PERMEASE PROTEIN APPC"/>
    <property type="match status" value="1"/>
</dbReference>
<evidence type="ECO:0000256" key="6">
    <source>
        <dbReference type="ARBA" id="ARBA00023136"/>
    </source>
</evidence>
<evidence type="ECO:0000256" key="4">
    <source>
        <dbReference type="ARBA" id="ARBA00022692"/>
    </source>
</evidence>
<organism evidence="9 10">
    <name type="scientific">Streptomyces daliensis</name>
    <dbReference type="NCBI Taxonomy" id="299421"/>
    <lineage>
        <taxon>Bacteria</taxon>
        <taxon>Bacillati</taxon>
        <taxon>Actinomycetota</taxon>
        <taxon>Actinomycetes</taxon>
        <taxon>Kitasatosporales</taxon>
        <taxon>Streptomycetaceae</taxon>
        <taxon>Streptomyces</taxon>
    </lineage>
</organism>
<feature type="transmembrane region" description="Helical" evidence="7">
    <location>
        <begin position="387"/>
        <end position="410"/>
    </location>
</feature>
<keyword evidence="3" id="KW-1003">Cell membrane</keyword>
<keyword evidence="4 7" id="KW-0812">Transmembrane</keyword>
<dbReference type="InterPro" id="IPR000515">
    <property type="entry name" value="MetI-like"/>
</dbReference>
<dbReference type="PANTHER" id="PTHR43386:SF1">
    <property type="entry name" value="D,D-DIPEPTIDE TRANSPORT SYSTEM PERMEASE PROTEIN DDPC-RELATED"/>
    <property type="match status" value="1"/>
</dbReference>
<comment type="subcellular location">
    <subcellularLocation>
        <location evidence="1 7">Cell membrane</location>
        <topology evidence="1 7">Multi-pass membrane protein</topology>
    </subcellularLocation>
</comment>
<feature type="transmembrane region" description="Helical" evidence="7">
    <location>
        <begin position="137"/>
        <end position="164"/>
    </location>
</feature>
<keyword evidence="10" id="KW-1185">Reference proteome</keyword>
<dbReference type="PROSITE" id="PS50928">
    <property type="entry name" value="ABC_TM1"/>
    <property type="match status" value="2"/>
</dbReference>
<proteinExistence type="inferred from homology"/>
<feature type="transmembrane region" description="Helical" evidence="7">
    <location>
        <begin position="275"/>
        <end position="297"/>
    </location>
</feature>
<feature type="domain" description="ABC transmembrane type-1" evidence="8">
    <location>
        <begin position="379"/>
        <end position="565"/>
    </location>
</feature>
<dbReference type="GO" id="GO:0055085">
    <property type="term" value="P:transmembrane transport"/>
    <property type="evidence" value="ECO:0007669"/>
    <property type="project" value="InterPro"/>
</dbReference>
<dbReference type="Proteomes" id="UP000675554">
    <property type="component" value="Unassembled WGS sequence"/>
</dbReference>
<dbReference type="Pfam" id="PF00528">
    <property type="entry name" value="BPD_transp_1"/>
    <property type="match status" value="2"/>
</dbReference>
<evidence type="ECO:0000313" key="9">
    <source>
        <dbReference type="EMBL" id="MBR7673534.1"/>
    </source>
</evidence>
<feature type="transmembrane region" description="Helical" evidence="7">
    <location>
        <begin position="91"/>
        <end position="116"/>
    </location>
</feature>